<dbReference type="Gene3D" id="1.20.1260.10">
    <property type="match status" value="1"/>
</dbReference>
<dbReference type="SUPFAM" id="SSF47240">
    <property type="entry name" value="Ferritin-like"/>
    <property type="match status" value="1"/>
</dbReference>
<dbReference type="PROSITE" id="PS50905">
    <property type="entry name" value="FERRITIN_LIKE"/>
    <property type="match status" value="1"/>
</dbReference>
<evidence type="ECO:0000256" key="2">
    <source>
        <dbReference type="ARBA" id="ARBA00022434"/>
    </source>
</evidence>
<keyword evidence="8" id="KW-1185">Reference proteome</keyword>
<organism evidence="7 8">
    <name type="scientific">Tunturiibacter gelidiferens</name>
    <dbReference type="NCBI Taxonomy" id="3069689"/>
    <lineage>
        <taxon>Bacteria</taxon>
        <taxon>Pseudomonadati</taxon>
        <taxon>Acidobacteriota</taxon>
        <taxon>Terriglobia</taxon>
        <taxon>Terriglobales</taxon>
        <taxon>Acidobacteriaceae</taxon>
        <taxon>Tunturiibacter</taxon>
    </lineage>
</organism>
<dbReference type="InterPro" id="IPR009040">
    <property type="entry name" value="Ferritin-like_diiron"/>
</dbReference>
<dbReference type="RefSeq" id="WP_183974521.1">
    <property type="nucleotide sequence ID" value="NZ_JACHEB010000002.1"/>
</dbReference>
<name>A0A9X0U2U3_9BACT</name>
<evidence type="ECO:0000313" key="8">
    <source>
        <dbReference type="Proteomes" id="UP000535182"/>
    </source>
</evidence>
<evidence type="ECO:0000256" key="5">
    <source>
        <dbReference type="ARBA" id="ARBA00023004"/>
    </source>
</evidence>
<dbReference type="AlphaFoldDB" id="A0A9X0U2U3"/>
<evidence type="ECO:0000313" key="7">
    <source>
        <dbReference type="EMBL" id="MBB5327669.1"/>
    </source>
</evidence>
<dbReference type="CDD" id="cd00657">
    <property type="entry name" value="Ferritin_like"/>
    <property type="match status" value="1"/>
</dbReference>
<dbReference type="Proteomes" id="UP000535182">
    <property type="component" value="Unassembled WGS sequence"/>
</dbReference>
<keyword evidence="4" id="KW-0479">Metal-binding</keyword>
<keyword evidence="5" id="KW-0408">Iron</keyword>
<dbReference type="Pfam" id="PF00210">
    <property type="entry name" value="Ferritin"/>
    <property type="match status" value="1"/>
</dbReference>
<dbReference type="GO" id="GO:0005829">
    <property type="term" value="C:cytosol"/>
    <property type="evidence" value="ECO:0007669"/>
    <property type="project" value="TreeGrafter"/>
</dbReference>
<protein>
    <submittedName>
        <fullName evidence="7">Bacterioferritin</fullName>
        <ecNumber evidence="7">1.16.3.1</ecNumber>
    </submittedName>
</protein>
<dbReference type="EC" id="1.16.3.1" evidence="7"/>
<dbReference type="InterPro" id="IPR009078">
    <property type="entry name" value="Ferritin-like_SF"/>
</dbReference>
<dbReference type="GO" id="GO:0004322">
    <property type="term" value="F:ferroxidase activity"/>
    <property type="evidence" value="ECO:0007669"/>
    <property type="project" value="UniProtKB-EC"/>
</dbReference>
<dbReference type="GO" id="GO:0006826">
    <property type="term" value="P:iron ion transport"/>
    <property type="evidence" value="ECO:0007669"/>
    <property type="project" value="InterPro"/>
</dbReference>
<evidence type="ECO:0000256" key="4">
    <source>
        <dbReference type="ARBA" id="ARBA00022723"/>
    </source>
</evidence>
<gene>
    <name evidence="7" type="ORF">HDF14_001274</name>
</gene>
<accession>A0A9X0U2U3</accession>
<feature type="domain" description="Ferritin-like diiron" evidence="6">
    <location>
        <begin position="12"/>
        <end position="155"/>
    </location>
</feature>
<dbReference type="PANTHER" id="PTHR30295:SF0">
    <property type="entry name" value="BACTERIOFERRITIN"/>
    <property type="match status" value="1"/>
</dbReference>
<keyword evidence="2" id="KW-0409">Iron storage</keyword>
<dbReference type="InterPro" id="IPR008331">
    <property type="entry name" value="Ferritin_DPS_dom"/>
</dbReference>
<dbReference type="PRINTS" id="PR00601">
    <property type="entry name" value="BACFERRITIN"/>
</dbReference>
<keyword evidence="7" id="KW-0560">Oxidoreductase</keyword>
<dbReference type="GO" id="GO:0020037">
    <property type="term" value="F:heme binding"/>
    <property type="evidence" value="ECO:0007669"/>
    <property type="project" value="TreeGrafter"/>
</dbReference>
<sequence length="159" mass="17938">MSDKKESAPTATLTREKLIDYLNEDLSREYQAIISYVNYSQVLKGAQYMNIADELAIHATEELAHAIALANHIDYLGGMPTATPKLVKTSEKNEEMLRFDLENEKETIANYRRRIKQCDELNEYAIGESIREILMQEQDHLIALATALGIDPPNPGIAD</sequence>
<evidence type="ECO:0000256" key="3">
    <source>
        <dbReference type="ARBA" id="ARBA00022617"/>
    </source>
</evidence>
<dbReference type="InterPro" id="IPR002024">
    <property type="entry name" value="Bacterioferritin"/>
</dbReference>
<evidence type="ECO:0000259" key="6">
    <source>
        <dbReference type="PROSITE" id="PS50905"/>
    </source>
</evidence>
<dbReference type="GO" id="GO:0008199">
    <property type="term" value="F:ferric iron binding"/>
    <property type="evidence" value="ECO:0007669"/>
    <property type="project" value="InterPro"/>
</dbReference>
<keyword evidence="3" id="KW-0349">Heme</keyword>
<comment type="caution">
    <text evidence="7">The sequence shown here is derived from an EMBL/GenBank/DDBJ whole genome shotgun (WGS) entry which is preliminary data.</text>
</comment>
<proteinExistence type="inferred from homology"/>
<evidence type="ECO:0000256" key="1">
    <source>
        <dbReference type="ARBA" id="ARBA00008093"/>
    </source>
</evidence>
<dbReference type="InterPro" id="IPR012347">
    <property type="entry name" value="Ferritin-like"/>
</dbReference>
<comment type="similarity">
    <text evidence="1">Belongs to the bacterioferritin family.</text>
</comment>
<reference evidence="7 8" key="1">
    <citation type="submission" date="2020-08" db="EMBL/GenBank/DDBJ databases">
        <title>Genomic Encyclopedia of Type Strains, Phase IV (KMG-V): Genome sequencing to study the core and pangenomes of soil and plant-associated prokaryotes.</title>
        <authorList>
            <person name="Whitman W."/>
        </authorList>
    </citation>
    <scope>NUCLEOTIDE SEQUENCE [LARGE SCALE GENOMIC DNA]</scope>
    <source>
        <strain evidence="7 8">X5P2</strain>
    </source>
</reference>
<dbReference type="PANTHER" id="PTHR30295">
    <property type="entry name" value="BACTERIOFERRITIN"/>
    <property type="match status" value="1"/>
</dbReference>
<dbReference type="EMBL" id="JACHEB010000002">
    <property type="protein sequence ID" value="MBB5327669.1"/>
    <property type="molecule type" value="Genomic_DNA"/>
</dbReference>
<dbReference type="GO" id="GO:0006879">
    <property type="term" value="P:intracellular iron ion homeostasis"/>
    <property type="evidence" value="ECO:0007669"/>
    <property type="project" value="UniProtKB-KW"/>
</dbReference>